<dbReference type="EMBL" id="OK499991">
    <property type="protein sequence ID" value="UGO50835.1"/>
    <property type="molecule type" value="Genomic_DNA"/>
</dbReference>
<reference evidence="1" key="1">
    <citation type="submission" date="2021-10" db="EMBL/GenBank/DDBJ databases">
        <authorList>
            <person name="Lavering E.D."/>
            <person name="James R."/>
            <person name="Fairholm J.D."/>
            <person name="Ogilvie B.H."/>
            <person name="Thurgood T.L."/>
            <person name="Robison R.A."/>
            <person name="Grose J.H."/>
        </authorList>
    </citation>
    <scope>NUCLEOTIDE SEQUENCE</scope>
</reference>
<protein>
    <submittedName>
        <fullName evidence="1">P-loop containing nucleoside triphosphate</fullName>
    </submittedName>
</protein>
<evidence type="ECO:0000313" key="2">
    <source>
        <dbReference type="Proteomes" id="UP000827460"/>
    </source>
</evidence>
<dbReference type="Gene3D" id="3.40.50.300">
    <property type="entry name" value="P-loop containing nucleotide triphosphate hydrolases"/>
    <property type="match status" value="1"/>
</dbReference>
<gene>
    <name evidence="1" type="ORF">SOPHRITA_248</name>
</gene>
<evidence type="ECO:0000313" key="1">
    <source>
        <dbReference type="EMBL" id="UGO50835.1"/>
    </source>
</evidence>
<keyword evidence="2" id="KW-1185">Reference proteome</keyword>
<proteinExistence type="predicted"/>
<organism evidence="1 2">
    <name type="scientific">Bacillus phage vB_BanS_Sophrita</name>
    <dbReference type="NCBI Taxonomy" id="2894790"/>
    <lineage>
        <taxon>Viruses</taxon>
        <taxon>Duplodnaviria</taxon>
        <taxon>Heunggongvirae</taxon>
        <taxon>Uroviricota</taxon>
        <taxon>Caudoviricetes</taxon>
        <taxon>Joanripponvirinae</taxon>
        <taxon>Sophritavirus</taxon>
        <taxon>Sophritavirus sophrita</taxon>
    </lineage>
</organism>
<dbReference type="SUPFAM" id="SSF52540">
    <property type="entry name" value="P-loop containing nucleoside triphosphate hydrolases"/>
    <property type="match status" value="1"/>
</dbReference>
<accession>A0AAE9CDJ6</accession>
<name>A0AAE9CDJ6_9CAUD</name>
<dbReference type="InterPro" id="IPR027417">
    <property type="entry name" value="P-loop_NTPase"/>
</dbReference>
<sequence length="931" mass="107828">MENLLPMVIPQKKKKTFNLKEFVNLYREPIITYQITPSNAPEVIEREGRGRRSTPRFMDFEEDVFNNKQNSDMLLNTISGLFSKFYAPERIRFSKNGIKVKMNDIVSYKVLLVDGAMKFYLTVPKKWAKSFTGAIKRDWGQVDITEVSERIVDFNPTRAKAMEVHLRHHYALSLKHDKTQNDSFYSSLASIASTMDKGEKVLIDYNIEPVNNSWKDKAVNKIKEFKKGKVPNREDTFTVNGMTGKVFDMFNVIFDEFINMIEGLMGAENKKESSTEPLFDLKYTDQKIHANAKGCKVQIRVLGEAQEEKKMKHVFKNIETSFTLLNGDNKFVVSHIKTKRGIKSIIKAVEEDKPQLAKTTDIYFEKEMNNILKIPSKQTLKEFDKVITQDNFTRTEISEDFFSDKHGAIPLGFTLEKESRKIYFGGYKREWWTPKGRYVKDKTRLDDRSTATMLFGSMGSGKTTMSETQALYTFGAHLKDRSEWKKQSKSVVVFDVADGAMINNIYNHIPDWLRDRVVVLNHSNFKTPIAVNNADLQEYNEEIMQDEDYAYTLAEMEAKLVLEILKSDKTMAMDRWFTSALQAVHTIDKDYGYIEAMRTLIDDDFRSTEIIPNLTDRRLKLEMQTYNNMALAGETVKIIQTIENRFSQLERDQKLWDCIAQKPLRNEDGKVKLNFRQMMDGDEDGAYMILVYIPKSGVSQLYRKFLFAHYFTKIWNVALSREVGFAGREYRPETLVVIDEIHQIIDIPLIGRLFIDLFKEPRKYSLRLWLTLHGWSSLAKAGRGIEGDIKQSIMDNGCNLVMLKGGGEAFESLRDFLNPMTIADFNNLMNMKFCGIFAIRWKDKNHVFQAKLGLPLGMNPDFQRYSEVDSNFLTAYKSEFGRDKDEVRDDNLDRSYQMIEQSIQGSFLEGDDSEWKSLEDESGMTVKKSKK</sequence>
<dbReference type="Proteomes" id="UP000827460">
    <property type="component" value="Segment"/>
</dbReference>